<reference evidence="3" key="2">
    <citation type="journal article" date="2024" name="Plant">
        <title>Genomic evolution and insights into agronomic trait innovations of Sesamum species.</title>
        <authorList>
            <person name="Miao H."/>
            <person name="Wang L."/>
            <person name="Qu L."/>
            <person name="Liu H."/>
            <person name="Sun Y."/>
            <person name="Le M."/>
            <person name="Wang Q."/>
            <person name="Wei S."/>
            <person name="Zheng Y."/>
            <person name="Lin W."/>
            <person name="Duan Y."/>
            <person name="Cao H."/>
            <person name="Xiong S."/>
            <person name="Wang X."/>
            <person name="Wei L."/>
            <person name="Li C."/>
            <person name="Ma Q."/>
            <person name="Ju M."/>
            <person name="Zhao R."/>
            <person name="Li G."/>
            <person name="Mu C."/>
            <person name="Tian Q."/>
            <person name="Mei H."/>
            <person name="Zhang T."/>
            <person name="Gao T."/>
            <person name="Zhang H."/>
        </authorList>
    </citation>
    <scope>NUCLEOTIDE SEQUENCE</scope>
    <source>
        <strain evidence="3">G02</strain>
    </source>
</reference>
<feature type="region of interest" description="Disordered" evidence="1">
    <location>
        <begin position="1"/>
        <end position="23"/>
    </location>
</feature>
<sequence>MSGLEEGRNLVESHGGGEANKEQREHLRHLQKEAFQLANYYFVFQGVIFTAFYSTPSTLKCHYRWVPFALSSLAGSLNLCALSTIAFKYKTTLDNMDRNAVMVACGNLTQPTLEPIVVKWKRIWRLLYVLSCMGLFIGFFVITLIGSWKITCSESGKAASSPPPPATT</sequence>
<proteinExistence type="predicted"/>
<feature type="transmembrane region" description="Helical" evidence="2">
    <location>
        <begin position="65"/>
        <end position="87"/>
    </location>
</feature>
<keyword evidence="2" id="KW-0472">Membrane</keyword>
<gene>
    <name evidence="3" type="ORF">Sradi_6783100</name>
</gene>
<evidence type="ECO:0000256" key="1">
    <source>
        <dbReference type="SAM" id="MobiDB-lite"/>
    </source>
</evidence>
<evidence type="ECO:0000313" key="3">
    <source>
        <dbReference type="EMBL" id="KAL0297310.1"/>
    </source>
</evidence>
<feature type="transmembrane region" description="Helical" evidence="2">
    <location>
        <begin position="126"/>
        <end position="148"/>
    </location>
</feature>
<dbReference type="PANTHER" id="PTHR33287:SF2">
    <property type="entry name" value="TRANSMEMBRANE PROTEIN"/>
    <property type="match status" value="1"/>
</dbReference>
<reference evidence="3" key="1">
    <citation type="submission" date="2020-06" db="EMBL/GenBank/DDBJ databases">
        <authorList>
            <person name="Li T."/>
            <person name="Hu X."/>
            <person name="Zhang T."/>
            <person name="Song X."/>
            <person name="Zhang H."/>
            <person name="Dai N."/>
            <person name="Sheng W."/>
            <person name="Hou X."/>
            <person name="Wei L."/>
        </authorList>
    </citation>
    <scope>NUCLEOTIDE SEQUENCE</scope>
    <source>
        <strain evidence="3">G02</strain>
        <tissue evidence="3">Leaf</tissue>
    </source>
</reference>
<protein>
    <recommendedName>
        <fullName evidence="4">Transmembrane protein</fullName>
    </recommendedName>
</protein>
<dbReference type="AlphaFoldDB" id="A0AAW2JUH0"/>
<keyword evidence="2" id="KW-0812">Transmembrane</keyword>
<dbReference type="EMBL" id="JACGWJ010000032">
    <property type="protein sequence ID" value="KAL0297310.1"/>
    <property type="molecule type" value="Genomic_DNA"/>
</dbReference>
<keyword evidence="2" id="KW-1133">Transmembrane helix</keyword>
<comment type="caution">
    <text evidence="3">The sequence shown here is derived from an EMBL/GenBank/DDBJ whole genome shotgun (WGS) entry which is preliminary data.</text>
</comment>
<name>A0AAW2JUH0_SESRA</name>
<feature type="compositionally biased region" description="Basic and acidic residues" evidence="1">
    <location>
        <begin position="1"/>
        <end position="11"/>
    </location>
</feature>
<dbReference type="PANTHER" id="PTHR33287">
    <property type="entry name" value="OS03G0453550 PROTEIN"/>
    <property type="match status" value="1"/>
</dbReference>
<accession>A0AAW2JUH0</accession>
<evidence type="ECO:0000256" key="2">
    <source>
        <dbReference type="SAM" id="Phobius"/>
    </source>
</evidence>
<organism evidence="3">
    <name type="scientific">Sesamum radiatum</name>
    <name type="common">Black benniseed</name>
    <dbReference type="NCBI Taxonomy" id="300843"/>
    <lineage>
        <taxon>Eukaryota</taxon>
        <taxon>Viridiplantae</taxon>
        <taxon>Streptophyta</taxon>
        <taxon>Embryophyta</taxon>
        <taxon>Tracheophyta</taxon>
        <taxon>Spermatophyta</taxon>
        <taxon>Magnoliopsida</taxon>
        <taxon>eudicotyledons</taxon>
        <taxon>Gunneridae</taxon>
        <taxon>Pentapetalae</taxon>
        <taxon>asterids</taxon>
        <taxon>lamiids</taxon>
        <taxon>Lamiales</taxon>
        <taxon>Pedaliaceae</taxon>
        <taxon>Sesamum</taxon>
    </lineage>
</organism>
<evidence type="ECO:0008006" key="4">
    <source>
        <dbReference type="Google" id="ProtNLM"/>
    </source>
</evidence>
<feature type="transmembrane region" description="Helical" evidence="2">
    <location>
        <begin position="34"/>
        <end position="53"/>
    </location>
</feature>